<evidence type="ECO:0000313" key="15">
    <source>
        <dbReference type="RefSeq" id="XP_033799901.1"/>
    </source>
</evidence>
<dbReference type="GO" id="GO:0005886">
    <property type="term" value="C:plasma membrane"/>
    <property type="evidence" value="ECO:0007669"/>
    <property type="project" value="UniProtKB-SubCell"/>
</dbReference>
<keyword evidence="2 12" id="KW-1003">Cell membrane</keyword>
<keyword evidence="3 12" id="KW-0716">Sensory transduction</keyword>
<feature type="transmembrane region" description="Helical" evidence="12">
    <location>
        <begin position="237"/>
        <end position="262"/>
    </location>
</feature>
<feature type="transmembrane region" description="Helical" evidence="12">
    <location>
        <begin position="61"/>
        <end position="84"/>
    </location>
</feature>
<dbReference type="KEGG" id="gsh:117360315"/>
<dbReference type="Gene3D" id="1.20.1070.10">
    <property type="entry name" value="Rhodopsin 7-helix transmembrane proteins"/>
    <property type="match status" value="1"/>
</dbReference>
<keyword evidence="4 11" id="KW-0812">Transmembrane</keyword>
<evidence type="ECO:0000256" key="6">
    <source>
        <dbReference type="ARBA" id="ARBA00022989"/>
    </source>
</evidence>
<evidence type="ECO:0000256" key="5">
    <source>
        <dbReference type="ARBA" id="ARBA00022725"/>
    </source>
</evidence>
<evidence type="ECO:0000256" key="7">
    <source>
        <dbReference type="ARBA" id="ARBA00023040"/>
    </source>
</evidence>
<dbReference type="InterPro" id="IPR050516">
    <property type="entry name" value="Olfactory_GPCR"/>
</dbReference>
<dbReference type="InterPro" id="IPR000276">
    <property type="entry name" value="GPCR_Rhodpsn"/>
</dbReference>
<dbReference type="InterPro" id="IPR017452">
    <property type="entry name" value="GPCR_Rhodpsn_7TM"/>
</dbReference>
<reference evidence="15" key="1">
    <citation type="submission" date="2025-08" db="UniProtKB">
        <authorList>
            <consortium name="RefSeq"/>
        </authorList>
    </citation>
    <scope>IDENTIFICATION</scope>
</reference>
<evidence type="ECO:0000256" key="3">
    <source>
        <dbReference type="ARBA" id="ARBA00022606"/>
    </source>
</evidence>
<protein>
    <recommendedName>
        <fullName evidence="12">Olfactory receptor</fullName>
    </recommendedName>
</protein>
<dbReference type="OrthoDB" id="5967130at2759"/>
<evidence type="ECO:0000259" key="13">
    <source>
        <dbReference type="PROSITE" id="PS50262"/>
    </source>
</evidence>
<evidence type="ECO:0000313" key="14">
    <source>
        <dbReference type="Proteomes" id="UP000515159"/>
    </source>
</evidence>
<evidence type="ECO:0000256" key="4">
    <source>
        <dbReference type="ARBA" id="ARBA00022692"/>
    </source>
</evidence>
<feature type="domain" description="G-protein coupled receptors family 1 profile" evidence="13">
    <location>
        <begin position="77"/>
        <end position="326"/>
    </location>
</feature>
<dbReference type="Pfam" id="PF13853">
    <property type="entry name" value="7tm_4"/>
    <property type="match status" value="1"/>
</dbReference>
<feature type="transmembrane region" description="Helical" evidence="12">
    <location>
        <begin position="130"/>
        <end position="156"/>
    </location>
</feature>
<dbReference type="PROSITE" id="PS50262">
    <property type="entry name" value="G_PROTEIN_RECEP_F1_2"/>
    <property type="match status" value="1"/>
</dbReference>
<dbReference type="CDD" id="cd13954">
    <property type="entry name" value="7tmA_OR"/>
    <property type="match status" value="1"/>
</dbReference>
<dbReference type="InterPro" id="IPR000725">
    <property type="entry name" value="Olfact_rcpt"/>
</dbReference>
<dbReference type="GO" id="GO:0004930">
    <property type="term" value="F:G protein-coupled receptor activity"/>
    <property type="evidence" value="ECO:0007669"/>
    <property type="project" value="UniProtKB-KW"/>
</dbReference>
<dbReference type="RefSeq" id="XP_033799901.1">
    <property type="nucleotide sequence ID" value="XM_033944010.1"/>
</dbReference>
<name>A0A6P8RF74_GEOSA</name>
<dbReference type="PANTHER" id="PTHR26452">
    <property type="entry name" value="OLFACTORY RECEPTOR"/>
    <property type="match status" value="1"/>
</dbReference>
<dbReference type="AlphaFoldDB" id="A0A6P8RF74"/>
<evidence type="ECO:0000256" key="9">
    <source>
        <dbReference type="ARBA" id="ARBA00023170"/>
    </source>
</evidence>
<comment type="similarity">
    <text evidence="11">Belongs to the G-protein coupled receptor 1 family.</text>
</comment>
<dbReference type="PRINTS" id="PR00245">
    <property type="entry name" value="OLFACTORYR"/>
</dbReference>
<keyword evidence="10 11" id="KW-0807">Transducer</keyword>
<keyword evidence="6 12" id="KW-1133">Transmembrane helix</keyword>
<feature type="transmembrane region" description="Helical" evidence="12">
    <location>
        <begin position="274"/>
        <end position="297"/>
    </location>
</feature>
<dbReference type="PROSITE" id="PS00237">
    <property type="entry name" value="G_PROTEIN_RECEP_F1_1"/>
    <property type="match status" value="1"/>
</dbReference>
<dbReference type="GO" id="GO:0004984">
    <property type="term" value="F:olfactory receptor activity"/>
    <property type="evidence" value="ECO:0007669"/>
    <property type="project" value="InterPro"/>
</dbReference>
<proteinExistence type="inferred from homology"/>
<accession>A0A6P8RF74</accession>
<evidence type="ECO:0000256" key="11">
    <source>
        <dbReference type="RuleBase" id="RU000688"/>
    </source>
</evidence>
<organism evidence="14 15">
    <name type="scientific">Geotrypetes seraphini</name>
    <name type="common">Gaboon caecilian</name>
    <name type="synonym">Caecilia seraphini</name>
    <dbReference type="NCBI Taxonomy" id="260995"/>
    <lineage>
        <taxon>Eukaryota</taxon>
        <taxon>Metazoa</taxon>
        <taxon>Chordata</taxon>
        <taxon>Craniata</taxon>
        <taxon>Vertebrata</taxon>
        <taxon>Euteleostomi</taxon>
        <taxon>Amphibia</taxon>
        <taxon>Gymnophiona</taxon>
        <taxon>Geotrypetes</taxon>
    </lineage>
</organism>
<keyword evidence="7 11" id="KW-0297">G-protein coupled receptor</keyword>
<feature type="transmembrane region" description="Helical" evidence="12">
    <location>
        <begin position="309"/>
        <end position="328"/>
    </location>
</feature>
<evidence type="ECO:0000256" key="2">
    <source>
        <dbReference type="ARBA" id="ARBA00022475"/>
    </source>
</evidence>
<dbReference type="PRINTS" id="PR00237">
    <property type="entry name" value="GPCRRHODOPSN"/>
</dbReference>
<dbReference type="FunFam" id="1.20.1070.10:FF:000001">
    <property type="entry name" value="Olfactory receptor"/>
    <property type="match status" value="1"/>
</dbReference>
<keyword evidence="14" id="KW-1185">Reference proteome</keyword>
<keyword evidence="8 12" id="KW-0472">Membrane</keyword>
<comment type="subcellular location">
    <subcellularLocation>
        <location evidence="1 12">Cell membrane</location>
        <topology evidence="1 12">Multi-pass membrane protein</topology>
    </subcellularLocation>
</comment>
<evidence type="ECO:0000256" key="10">
    <source>
        <dbReference type="ARBA" id="ARBA00023224"/>
    </source>
</evidence>
<gene>
    <name evidence="15" type="primary">LOC117360315</name>
</gene>
<sequence>MNLGTHRVKLLEHQNEVWNSHKEPKQHTRTAKELEEMQTVNHSTVTEFIILGFSDIPELQLLLFLGFLVIYLISLTGNFLIISAVCSDSHLHNPMFFFLINLSFLEIFYVTVTVPRLLAMLITKIKAISFTACLTQLYLFLSCTCTEFYLLTAMAYDRYVAICNPLRYTIIMNKKVYGVLVAASWIIGFMDPLAHVVFASRLIFCGSNIINHFFCDITALMKLACSGAYFIEIVNYIVGSLFAFSPFLLTIASYVFIISAILKIHSVEGRYKTFSTCSSHLTVVILFYGTSMGVYMRPSSAFSVNQNKLLTIVYITAIPLLNPLIYGLRNKELKCALWKTTRKVESYFSSKTETMRNMCLLTKHLSDNKRVYTAKADSMVK</sequence>
<dbReference type="InParanoid" id="A0A6P8RF74"/>
<dbReference type="GeneID" id="117360315"/>
<evidence type="ECO:0000256" key="1">
    <source>
        <dbReference type="ARBA" id="ARBA00004651"/>
    </source>
</evidence>
<keyword evidence="9 11" id="KW-0675">Receptor</keyword>
<feature type="transmembrane region" description="Helical" evidence="12">
    <location>
        <begin position="176"/>
        <end position="198"/>
    </location>
</feature>
<dbReference type="SUPFAM" id="SSF81321">
    <property type="entry name" value="Family A G protein-coupled receptor-like"/>
    <property type="match status" value="1"/>
</dbReference>
<keyword evidence="5 12" id="KW-0552">Olfaction</keyword>
<evidence type="ECO:0000256" key="8">
    <source>
        <dbReference type="ARBA" id="ARBA00023136"/>
    </source>
</evidence>
<feature type="transmembrane region" description="Helical" evidence="12">
    <location>
        <begin position="96"/>
        <end position="118"/>
    </location>
</feature>
<evidence type="ECO:0000256" key="12">
    <source>
        <dbReference type="RuleBase" id="RU363047"/>
    </source>
</evidence>
<dbReference type="Proteomes" id="UP000515159">
    <property type="component" value="Chromosome 5"/>
</dbReference>